<organism evidence="4 5">
    <name type="scientific">Methylotenera mobilis</name>
    <dbReference type="NCBI Taxonomy" id="359408"/>
    <lineage>
        <taxon>Bacteria</taxon>
        <taxon>Pseudomonadati</taxon>
        <taxon>Pseudomonadota</taxon>
        <taxon>Betaproteobacteria</taxon>
        <taxon>Nitrosomonadales</taxon>
        <taxon>Methylophilaceae</taxon>
        <taxon>Methylotenera</taxon>
    </lineage>
</organism>
<dbReference type="Gene3D" id="3.90.180.10">
    <property type="entry name" value="Medium-chain alcohol dehydrogenases, catalytic domain"/>
    <property type="match status" value="1"/>
</dbReference>
<dbReference type="InterPro" id="IPR014182">
    <property type="entry name" value="ADH_Zn_typ-1"/>
</dbReference>
<comment type="caution">
    <text evidence="4">The sequence shown here is derived from an EMBL/GenBank/DDBJ whole genome shotgun (WGS) entry which is preliminary data.</text>
</comment>
<feature type="non-terminal residue" evidence="4">
    <location>
        <position position="1"/>
    </location>
</feature>
<name>A0A351R8I1_9PROT</name>
<keyword evidence="2" id="KW-0862">Zinc</keyword>
<dbReference type="CDD" id="cd08252">
    <property type="entry name" value="AL_MDR"/>
    <property type="match status" value="1"/>
</dbReference>
<dbReference type="EMBL" id="DNAA01000035">
    <property type="protein sequence ID" value="HBA08352.1"/>
    <property type="molecule type" value="Genomic_DNA"/>
</dbReference>
<evidence type="ECO:0000256" key="2">
    <source>
        <dbReference type="ARBA" id="ARBA00022833"/>
    </source>
</evidence>
<reference evidence="4 5" key="1">
    <citation type="journal article" date="2018" name="Nat. Biotechnol.">
        <title>A standardized bacterial taxonomy based on genome phylogeny substantially revises the tree of life.</title>
        <authorList>
            <person name="Parks D.H."/>
            <person name="Chuvochina M."/>
            <person name="Waite D.W."/>
            <person name="Rinke C."/>
            <person name="Skarshewski A."/>
            <person name="Chaumeil P.A."/>
            <person name="Hugenholtz P."/>
        </authorList>
    </citation>
    <scope>NUCLEOTIDE SEQUENCE [LARGE SCALE GENOMIC DNA]</scope>
    <source>
        <strain evidence="4">UBA9958</strain>
    </source>
</reference>
<dbReference type="Proteomes" id="UP000264313">
    <property type="component" value="Unassembled WGS sequence"/>
</dbReference>
<dbReference type="SUPFAM" id="SSF51735">
    <property type="entry name" value="NAD(P)-binding Rossmann-fold domains"/>
    <property type="match status" value="1"/>
</dbReference>
<proteinExistence type="predicted"/>
<keyword evidence="1" id="KW-0479">Metal-binding</keyword>
<protein>
    <submittedName>
        <fullName evidence="4">Zinc-binding alcohol dehydrogenase family protein</fullName>
    </submittedName>
</protein>
<dbReference type="Pfam" id="PF13602">
    <property type="entry name" value="ADH_zinc_N_2"/>
    <property type="match status" value="1"/>
</dbReference>
<dbReference type="STRING" id="1132855.GCA_000384255_00725"/>
<dbReference type="PANTHER" id="PTHR11695:SF294">
    <property type="entry name" value="RETICULON-4-INTERACTING PROTEIN 1, MITOCHONDRIAL"/>
    <property type="match status" value="1"/>
</dbReference>
<evidence type="ECO:0000313" key="5">
    <source>
        <dbReference type="Proteomes" id="UP000264313"/>
    </source>
</evidence>
<dbReference type="InterPro" id="IPR050700">
    <property type="entry name" value="YIM1/Zinc_Alcohol_DH_Fams"/>
</dbReference>
<evidence type="ECO:0000256" key="1">
    <source>
        <dbReference type="ARBA" id="ARBA00022723"/>
    </source>
</evidence>
<evidence type="ECO:0000313" key="4">
    <source>
        <dbReference type="EMBL" id="HBA08352.1"/>
    </source>
</evidence>
<dbReference type="InterPro" id="IPR036291">
    <property type="entry name" value="NAD(P)-bd_dom_sf"/>
</dbReference>
<sequence>TSVTAWESLFERLEISLQSSSNQGKCILIIGGAGGVGSIAIQLASKLTGLTVVATASRSETRQWVRDLGAHHVVNHQQDLVQQMAEIGISQPDYIFCCNDTDAYFPVMAELIKPQGRICSIVETMKPVEMSLLKNKSATFVWEMMYTRSMYQTVDIIEQHHILDRVAKLVDDGQIRTTINETLSPINANNLRQAHARIEAGAVIGKIVLSGWR</sequence>
<dbReference type="Gene3D" id="3.40.50.720">
    <property type="entry name" value="NAD(P)-binding Rossmann-like Domain"/>
    <property type="match status" value="1"/>
</dbReference>
<gene>
    <name evidence="4" type="ORF">DCW48_01340</name>
</gene>
<dbReference type="PANTHER" id="PTHR11695">
    <property type="entry name" value="ALCOHOL DEHYDROGENASE RELATED"/>
    <property type="match status" value="1"/>
</dbReference>
<dbReference type="InterPro" id="IPR002364">
    <property type="entry name" value="Quin_OxRdtase/zeta-crystal_CS"/>
</dbReference>
<dbReference type="AlphaFoldDB" id="A0A351R8I1"/>
<evidence type="ECO:0000256" key="3">
    <source>
        <dbReference type="ARBA" id="ARBA00023002"/>
    </source>
</evidence>
<dbReference type="GO" id="GO:0016491">
    <property type="term" value="F:oxidoreductase activity"/>
    <property type="evidence" value="ECO:0007669"/>
    <property type="project" value="UniProtKB-KW"/>
</dbReference>
<dbReference type="GO" id="GO:0008270">
    <property type="term" value="F:zinc ion binding"/>
    <property type="evidence" value="ECO:0007669"/>
    <property type="project" value="InterPro"/>
</dbReference>
<keyword evidence="3" id="KW-0560">Oxidoreductase</keyword>
<dbReference type="PROSITE" id="PS01162">
    <property type="entry name" value="QOR_ZETA_CRYSTAL"/>
    <property type="match status" value="1"/>
</dbReference>
<accession>A0A351R8I1</accession>